<evidence type="ECO:0000313" key="4">
    <source>
        <dbReference type="EMBL" id="KKS03841.1"/>
    </source>
</evidence>
<dbReference type="Proteomes" id="UP000034493">
    <property type="component" value="Unassembled WGS sequence"/>
</dbReference>
<comment type="caution">
    <text evidence="4">The sequence shown here is derived from an EMBL/GenBank/DDBJ whole genome shotgun (WGS) entry which is preliminary data.</text>
</comment>
<comment type="similarity">
    <text evidence="1">Belongs to the NodU/CmcH family.</text>
</comment>
<dbReference type="PATRIC" id="fig|1618411.3.peg.869"/>
<organism evidence="4 5">
    <name type="scientific">Candidatus Curtissbacteria bacterium GW2011_GWA2_41_24</name>
    <dbReference type="NCBI Taxonomy" id="1618411"/>
    <lineage>
        <taxon>Bacteria</taxon>
        <taxon>Candidatus Curtissiibacteriota</taxon>
    </lineage>
</organism>
<dbReference type="AlphaFoldDB" id="A0A0G0Y301"/>
<dbReference type="Gene3D" id="3.30.420.40">
    <property type="match status" value="2"/>
</dbReference>
<evidence type="ECO:0000259" key="2">
    <source>
        <dbReference type="Pfam" id="PF02543"/>
    </source>
</evidence>
<proteinExistence type="inferred from homology"/>
<dbReference type="GO" id="GO:0016740">
    <property type="term" value="F:transferase activity"/>
    <property type="evidence" value="ECO:0007669"/>
    <property type="project" value="UniProtKB-KW"/>
</dbReference>
<keyword evidence="4" id="KW-0808">Transferase</keyword>
<dbReference type="Gene3D" id="3.90.870.20">
    <property type="entry name" value="Carbamoyltransferase, C-terminal domain"/>
    <property type="match status" value="1"/>
</dbReference>
<sequence>MYILGISCFYHESAAALLKDGQVIAASAEERFSRKKHDSDFPIRAIDFCLKKASILAADLDYVVFYEKPFWKFVRILLTTLASYPQAYRLFAKAMITWLADKLWVRSIIAEEIDIDRQKILFVPHHISHAASAFYASGFTTSAILTFDGVGEWTTATIGKGDDLNLEITKEIKFPHSLGLLYSVFTAFLGFEVNDGEYKVMGMAPYGQPKYLDKVKKLVRNFADGSFSLNMEYFTYHKSAEYAYGSKFVDLFGEARPRDLHFFTKTSGYPSYFGEKPRNYNELCELNQKYADIAASIQAFTEEVILKLAQTVYQETKMENLCIAGGVGLNSVANGLLLRKGPFKRIFVQPAAGDDGGSLGAALYIYHAILGKKRRFIQDNCYFGADFSDGQIEKFLKSQRVKYQKMMEEKLIDFLASEIAHGKVVGFFSDRAEWGPRALGARSILADPRREEMKEIVNTKIKFREPYRPFAPVVLAERASDYFEVEGLNHQYLTNFMLGVFPVKKEKRKVIPAITHVDGTGRLQIITQTQNRRYYNLVKRFGEKTGVYVLLNTSFNLKGEPIVNSPADAFNTFSKSGLDILVLERYVILKEDI</sequence>
<dbReference type="PANTHER" id="PTHR34847">
    <property type="entry name" value="NODULATION PROTEIN U"/>
    <property type="match status" value="1"/>
</dbReference>
<evidence type="ECO:0000259" key="3">
    <source>
        <dbReference type="Pfam" id="PF16861"/>
    </source>
</evidence>
<dbReference type="PANTHER" id="PTHR34847:SF1">
    <property type="entry name" value="NODULATION PROTEIN U"/>
    <property type="match status" value="1"/>
</dbReference>
<dbReference type="Pfam" id="PF16861">
    <property type="entry name" value="Carbam_trans_C"/>
    <property type="match status" value="1"/>
</dbReference>
<reference evidence="4 5" key="1">
    <citation type="journal article" date="2015" name="Nature">
        <title>rRNA introns, odd ribosomes, and small enigmatic genomes across a large radiation of phyla.</title>
        <authorList>
            <person name="Brown C.T."/>
            <person name="Hug L.A."/>
            <person name="Thomas B.C."/>
            <person name="Sharon I."/>
            <person name="Castelle C.J."/>
            <person name="Singh A."/>
            <person name="Wilkins M.J."/>
            <person name="Williams K.H."/>
            <person name="Banfield J.F."/>
        </authorList>
    </citation>
    <scope>NUCLEOTIDE SEQUENCE [LARGE SCALE GENOMIC DNA]</scope>
</reference>
<dbReference type="CDD" id="cd24098">
    <property type="entry name" value="ASKHA_NBD_TobZ_N"/>
    <property type="match status" value="1"/>
</dbReference>
<protein>
    <submittedName>
        <fullName evidence="4">Carbamoyltransferase</fullName>
    </submittedName>
</protein>
<dbReference type="InterPro" id="IPR043129">
    <property type="entry name" value="ATPase_NBD"/>
</dbReference>
<dbReference type="SUPFAM" id="SSF53067">
    <property type="entry name" value="Actin-like ATPase domain"/>
    <property type="match status" value="1"/>
</dbReference>
<gene>
    <name evidence="4" type="ORF">UU56_C0014G0040</name>
</gene>
<evidence type="ECO:0000313" key="5">
    <source>
        <dbReference type="Proteomes" id="UP000034493"/>
    </source>
</evidence>
<evidence type="ECO:0000256" key="1">
    <source>
        <dbReference type="ARBA" id="ARBA00006129"/>
    </source>
</evidence>
<dbReference type="InterPro" id="IPR051338">
    <property type="entry name" value="NodU/CmcH_Carbamoyltrnsfr"/>
</dbReference>
<dbReference type="InterPro" id="IPR003696">
    <property type="entry name" value="Carbtransf_dom"/>
</dbReference>
<feature type="domain" description="Carbamoyltransferase C-terminal" evidence="3">
    <location>
        <begin position="416"/>
        <end position="590"/>
    </location>
</feature>
<name>A0A0G0Y301_9BACT</name>
<accession>A0A0G0Y301</accession>
<dbReference type="EMBL" id="LCBC01000014">
    <property type="protein sequence ID" value="KKS03841.1"/>
    <property type="molecule type" value="Genomic_DNA"/>
</dbReference>
<dbReference type="InterPro" id="IPR038152">
    <property type="entry name" value="Carbam_trans_C_sf"/>
</dbReference>
<feature type="domain" description="Carbamoyltransferase" evidence="2">
    <location>
        <begin position="3"/>
        <end position="363"/>
    </location>
</feature>
<dbReference type="InterPro" id="IPR031730">
    <property type="entry name" value="Carbam_trans_C"/>
</dbReference>
<dbReference type="Pfam" id="PF02543">
    <property type="entry name" value="Carbam_trans_N"/>
    <property type="match status" value="1"/>
</dbReference>